<comment type="caution">
    <text evidence="1">The sequence shown here is derived from an EMBL/GenBank/DDBJ whole genome shotgun (WGS) entry which is preliminary data.</text>
</comment>
<gene>
    <name evidence="1" type="ORF">CYMTET_5836</name>
</gene>
<name>A0AAE0LJ06_9CHLO</name>
<accession>A0AAE0LJ06</accession>
<reference evidence="1 2" key="1">
    <citation type="journal article" date="2015" name="Genome Biol. Evol.">
        <title>Comparative Genomics of a Bacterivorous Green Alga Reveals Evolutionary Causalities and Consequences of Phago-Mixotrophic Mode of Nutrition.</title>
        <authorList>
            <person name="Burns J.A."/>
            <person name="Paasch A."/>
            <person name="Narechania A."/>
            <person name="Kim E."/>
        </authorList>
    </citation>
    <scope>NUCLEOTIDE SEQUENCE [LARGE SCALE GENOMIC DNA]</scope>
    <source>
        <strain evidence="1 2">PLY_AMNH</strain>
    </source>
</reference>
<organism evidence="1 2">
    <name type="scientific">Cymbomonas tetramitiformis</name>
    <dbReference type="NCBI Taxonomy" id="36881"/>
    <lineage>
        <taxon>Eukaryota</taxon>
        <taxon>Viridiplantae</taxon>
        <taxon>Chlorophyta</taxon>
        <taxon>Pyramimonadophyceae</taxon>
        <taxon>Pyramimonadales</taxon>
        <taxon>Pyramimonadaceae</taxon>
        <taxon>Cymbomonas</taxon>
    </lineage>
</organism>
<dbReference type="CDD" id="cd02042">
    <property type="entry name" value="ParAB_family"/>
    <property type="match status" value="1"/>
</dbReference>
<dbReference type="Proteomes" id="UP001190700">
    <property type="component" value="Unassembled WGS sequence"/>
</dbReference>
<proteinExistence type="predicted"/>
<dbReference type="SUPFAM" id="SSF52540">
    <property type="entry name" value="P-loop containing nucleoside triphosphate hydrolases"/>
    <property type="match status" value="1"/>
</dbReference>
<dbReference type="Pfam" id="PF09140">
    <property type="entry name" value="MipZ"/>
    <property type="match status" value="1"/>
</dbReference>
<protein>
    <submittedName>
        <fullName evidence="1">Uncharacterized protein</fullName>
    </submittedName>
</protein>
<dbReference type="PANTHER" id="PTHR13696">
    <property type="entry name" value="P-LOOP CONTAINING NUCLEOSIDE TRIPHOSPHATE HYDROLASE"/>
    <property type="match status" value="1"/>
</dbReference>
<dbReference type="PANTHER" id="PTHR13696:SF96">
    <property type="entry name" value="COBQ_COBB_MIND_PARA NUCLEOTIDE BINDING DOMAIN-CONTAINING PROTEIN"/>
    <property type="match status" value="1"/>
</dbReference>
<dbReference type="InterPro" id="IPR027417">
    <property type="entry name" value="P-loop_NTPase"/>
</dbReference>
<evidence type="ECO:0000313" key="2">
    <source>
        <dbReference type="Proteomes" id="UP001190700"/>
    </source>
</evidence>
<dbReference type="EMBL" id="LGRX02001216">
    <property type="protein sequence ID" value="KAK3286610.1"/>
    <property type="molecule type" value="Genomic_DNA"/>
</dbReference>
<dbReference type="InterPro" id="IPR050678">
    <property type="entry name" value="DNA_Partitioning_ATPase"/>
</dbReference>
<dbReference type="InterPro" id="IPR015223">
    <property type="entry name" value="MipZ"/>
</dbReference>
<keyword evidence="2" id="KW-1185">Reference proteome</keyword>
<sequence>MITSVAGFMAKQRAKMLIIDTDPQQSCVEWAAEEELPNIDVLSHLDEDTFFDVIKAVSPQYDTILVDTAGYDSRMATYAVQAADLILIPCRGSKKDVMGAARTWKHATTLTEKYKDQPEIRIVLWNVNQNTSVFRHAKQALREANLPILAQAVPTLTGFDVMSWNGGLPDGKAASALSSFMAALQIDKLLDFYEADREVA</sequence>
<dbReference type="AlphaFoldDB" id="A0AAE0LJ06"/>
<evidence type="ECO:0000313" key="1">
    <source>
        <dbReference type="EMBL" id="KAK3286610.1"/>
    </source>
</evidence>
<dbReference type="Gene3D" id="3.40.50.300">
    <property type="entry name" value="P-loop containing nucleotide triphosphate hydrolases"/>
    <property type="match status" value="1"/>
</dbReference>